<evidence type="ECO:0000256" key="5">
    <source>
        <dbReference type="ARBA" id="ARBA00012827"/>
    </source>
</evidence>
<dbReference type="PIRSF" id="PIRSF000498">
    <property type="entry name" value="Riboflavin_syn_A"/>
    <property type="match status" value="1"/>
</dbReference>
<keyword evidence="7" id="KW-0686">Riboflavin biosynthesis</keyword>
<dbReference type="Gene3D" id="2.40.30.20">
    <property type="match status" value="2"/>
</dbReference>
<evidence type="ECO:0000313" key="16">
    <source>
        <dbReference type="Proteomes" id="UP000826616"/>
    </source>
</evidence>
<dbReference type="SUPFAM" id="SSF63380">
    <property type="entry name" value="Riboflavin synthase domain-like"/>
    <property type="match status" value="2"/>
</dbReference>
<protein>
    <recommendedName>
        <fullName evidence="6 10">Riboflavin synthase</fullName>
        <ecNumber evidence="5 10">2.5.1.9</ecNumber>
    </recommendedName>
</protein>
<dbReference type="InterPro" id="IPR026017">
    <property type="entry name" value="Lumazine-bd_dom"/>
</dbReference>
<dbReference type="NCBIfam" id="TIGR00187">
    <property type="entry name" value="ribE"/>
    <property type="match status" value="1"/>
</dbReference>
<dbReference type="GeneID" id="97140944"/>
<evidence type="ECO:0000313" key="15">
    <source>
        <dbReference type="Proteomes" id="UP000198956"/>
    </source>
</evidence>
<dbReference type="Proteomes" id="UP000826616">
    <property type="component" value="Chromosome"/>
</dbReference>
<evidence type="ECO:0000313" key="13">
    <source>
        <dbReference type="EMBL" id="QYY43786.1"/>
    </source>
</evidence>
<dbReference type="NCBIfam" id="NF006767">
    <property type="entry name" value="PRK09289.1"/>
    <property type="match status" value="1"/>
</dbReference>
<dbReference type="CDD" id="cd00402">
    <property type="entry name" value="Riboflavin_synthase_like"/>
    <property type="match status" value="1"/>
</dbReference>
<dbReference type="PANTHER" id="PTHR21098">
    <property type="entry name" value="RIBOFLAVIN SYNTHASE ALPHA CHAIN"/>
    <property type="match status" value="1"/>
</dbReference>
<comment type="catalytic activity">
    <reaction evidence="1">
        <text>2 6,7-dimethyl-8-(1-D-ribityl)lumazine + H(+) = 5-amino-6-(D-ribitylamino)uracil + riboflavin</text>
        <dbReference type="Rhea" id="RHEA:20772"/>
        <dbReference type="ChEBI" id="CHEBI:15378"/>
        <dbReference type="ChEBI" id="CHEBI:15934"/>
        <dbReference type="ChEBI" id="CHEBI:57986"/>
        <dbReference type="ChEBI" id="CHEBI:58201"/>
        <dbReference type="EC" id="2.5.1.9"/>
    </reaction>
</comment>
<dbReference type="Proteomes" id="UP000198956">
    <property type="component" value="Unassembled WGS sequence"/>
</dbReference>
<keyword evidence="8 13" id="KW-0808">Transferase</keyword>
<evidence type="ECO:0000313" key="14">
    <source>
        <dbReference type="EMBL" id="SDG85411.1"/>
    </source>
</evidence>
<dbReference type="EMBL" id="CP080764">
    <property type="protein sequence ID" value="QYY43786.1"/>
    <property type="molecule type" value="Genomic_DNA"/>
</dbReference>
<reference evidence="13 16" key="2">
    <citation type="submission" date="2021-08" db="EMBL/GenBank/DDBJ databases">
        <title>Complete genome sequence of the strain Aneurinibacillus thermoaerophilus CCM 8960.</title>
        <authorList>
            <person name="Musilova J."/>
            <person name="Kourilova X."/>
            <person name="Pernicova I."/>
            <person name="Bezdicek M."/>
            <person name="Lengerova M."/>
            <person name="Obruca S."/>
            <person name="Sedlar K."/>
        </authorList>
    </citation>
    <scope>NUCLEOTIDE SEQUENCE [LARGE SCALE GENOMIC DNA]</scope>
    <source>
        <strain evidence="13 16">CCM 8960</strain>
    </source>
</reference>
<dbReference type="GO" id="GO:0004746">
    <property type="term" value="F:riboflavin synthase activity"/>
    <property type="evidence" value="ECO:0007669"/>
    <property type="project" value="UniProtKB-UniRule"/>
</dbReference>
<evidence type="ECO:0000256" key="10">
    <source>
        <dbReference type="NCBIfam" id="TIGR00187"/>
    </source>
</evidence>
<evidence type="ECO:0000256" key="9">
    <source>
        <dbReference type="ARBA" id="ARBA00022737"/>
    </source>
</evidence>
<evidence type="ECO:0000256" key="3">
    <source>
        <dbReference type="ARBA" id="ARBA00004887"/>
    </source>
</evidence>
<dbReference type="EC" id="2.5.1.9" evidence="5 10"/>
<evidence type="ECO:0000256" key="8">
    <source>
        <dbReference type="ARBA" id="ARBA00022679"/>
    </source>
</evidence>
<organism evidence="14 15">
    <name type="scientific">Aneurinibacillus thermoaerophilus</name>
    <dbReference type="NCBI Taxonomy" id="143495"/>
    <lineage>
        <taxon>Bacteria</taxon>
        <taxon>Bacillati</taxon>
        <taxon>Bacillota</taxon>
        <taxon>Bacilli</taxon>
        <taxon>Bacillales</taxon>
        <taxon>Paenibacillaceae</taxon>
        <taxon>Aneurinibacillus group</taxon>
        <taxon>Aneurinibacillus</taxon>
    </lineage>
</organism>
<dbReference type="NCBIfam" id="NF009566">
    <property type="entry name" value="PRK13020.1"/>
    <property type="match status" value="1"/>
</dbReference>
<comment type="function">
    <text evidence="2">Catalyzes the dismutation of two molecules of 6,7-dimethyl-8-ribityllumazine, resulting in the formation of riboflavin and 5-amino-6-(D-ribitylamino)uracil.</text>
</comment>
<evidence type="ECO:0000256" key="6">
    <source>
        <dbReference type="ARBA" id="ARBA00013950"/>
    </source>
</evidence>
<dbReference type="AlphaFoldDB" id="A0A1G7XMT8"/>
<dbReference type="OrthoDB" id="9788537at2"/>
<dbReference type="EMBL" id="FNDE01000004">
    <property type="protein sequence ID" value="SDG85411.1"/>
    <property type="molecule type" value="Genomic_DNA"/>
</dbReference>
<evidence type="ECO:0000256" key="2">
    <source>
        <dbReference type="ARBA" id="ARBA00002803"/>
    </source>
</evidence>
<evidence type="ECO:0000256" key="7">
    <source>
        <dbReference type="ARBA" id="ARBA00022619"/>
    </source>
</evidence>
<comment type="pathway">
    <text evidence="3">Cofactor biosynthesis; riboflavin biosynthesis; riboflavin from 2-hydroxy-3-oxobutyl phosphate and 5-amino-6-(D-ribitylamino)uracil: step 2/2.</text>
</comment>
<dbReference type="InterPro" id="IPR001783">
    <property type="entry name" value="Lumazine-bd"/>
</dbReference>
<dbReference type="InterPro" id="IPR017938">
    <property type="entry name" value="Riboflavin_synthase-like_b-brl"/>
</dbReference>
<keyword evidence="16" id="KW-1185">Reference proteome</keyword>
<name>A0A1G7XMT8_ANETH</name>
<feature type="domain" description="Lumazine-binding" evidence="12">
    <location>
        <begin position="97"/>
        <end position="193"/>
    </location>
</feature>
<evidence type="ECO:0000256" key="11">
    <source>
        <dbReference type="PROSITE-ProRule" id="PRU00524"/>
    </source>
</evidence>
<sequence length="218" mass="23943">MFTGIIEEIGTIRRIQRGNRSAVLEIAAEKVLTDVKLGDSIAVNGICLTVVEFSGRHFTVDVMPETLDRTSLSALGPGSPVNLERALAVGDRLGGHFVSGHVDGTGVIVDKRPYDNAMLFEVRTGEELLWYIIPKGSIAIDGISLTVVDVAGDGFTVSIIPHTLEETILQYKGKGDLVNLECDMLGKYIERFIARRDLRDREKQPTLTKDFLVEHGFC</sequence>
<comment type="subunit">
    <text evidence="4">Homotrimer.</text>
</comment>
<dbReference type="PANTHER" id="PTHR21098:SF12">
    <property type="entry name" value="RIBOFLAVIN SYNTHASE"/>
    <property type="match status" value="1"/>
</dbReference>
<dbReference type="RefSeq" id="WP_057899373.1">
    <property type="nucleotide sequence ID" value="NZ_CP080764.1"/>
</dbReference>
<reference evidence="14 15" key="1">
    <citation type="submission" date="2016-10" db="EMBL/GenBank/DDBJ databases">
        <authorList>
            <person name="de Groot N.N."/>
        </authorList>
    </citation>
    <scope>NUCLEOTIDE SEQUENCE [LARGE SCALE GENOMIC DNA]</scope>
    <source>
        <strain evidence="14 15">L 420-91</strain>
    </source>
</reference>
<evidence type="ECO:0000256" key="4">
    <source>
        <dbReference type="ARBA" id="ARBA00011233"/>
    </source>
</evidence>
<accession>A0A1G7XMT8</accession>
<dbReference type="PROSITE" id="PS51177">
    <property type="entry name" value="LUMAZINE_BIND"/>
    <property type="match status" value="2"/>
</dbReference>
<dbReference type="Pfam" id="PF00677">
    <property type="entry name" value="Lum_binding"/>
    <property type="match status" value="2"/>
</dbReference>
<evidence type="ECO:0000256" key="1">
    <source>
        <dbReference type="ARBA" id="ARBA00000968"/>
    </source>
</evidence>
<feature type="repeat" description="Lumazine-binding" evidence="11">
    <location>
        <begin position="97"/>
        <end position="193"/>
    </location>
</feature>
<dbReference type="InterPro" id="IPR023366">
    <property type="entry name" value="ATP_synth_asu-like_sf"/>
</dbReference>
<dbReference type="FunFam" id="2.40.30.20:FF:000003">
    <property type="entry name" value="Riboflavin synthase, alpha subunit"/>
    <property type="match status" value="1"/>
</dbReference>
<keyword evidence="9" id="KW-0677">Repeat</keyword>
<dbReference type="GO" id="GO:0009231">
    <property type="term" value="P:riboflavin biosynthetic process"/>
    <property type="evidence" value="ECO:0007669"/>
    <property type="project" value="UniProtKB-KW"/>
</dbReference>
<evidence type="ECO:0000259" key="12">
    <source>
        <dbReference type="PROSITE" id="PS51177"/>
    </source>
</evidence>
<feature type="domain" description="Lumazine-binding" evidence="12">
    <location>
        <begin position="1"/>
        <end position="96"/>
    </location>
</feature>
<proteinExistence type="predicted"/>
<dbReference type="FunFam" id="2.40.30.20:FF:000004">
    <property type="entry name" value="Riboflavin synthase, alpha subunit"/>
    <property type="match status" value="1"/>
</dbReference>
<feature type="repeat" description="Lumazine-binding" evidence="11">
    <location>
        <begin position="1"/>
        <end position="96"/>
    </location>
</feature>
<gene>
    <name evidence="13" type="primary">ribE</name>
    <name evidence="13" type="ORF">K3F53_06135</name>
    <name evidence="14" type="ORF">SAMN04489735_100473</name>
</gene>